<keyword evidence="3" id="KW-0998">Cell outer membrane</keyword>
<feature type="region of interest" description="Disordered" evidence="4">
    <location>
        <begin position="806"/>
        <end position="826"/>
    </location>
</feature>
<dbReference type="Proteomes" id="UP000595498">
    <property type="component" value="Chromosome"/>
</dbReference>
<keyword evidence="7" id="KW-1185">Reference proteome</keyword>
<dbReference type="EMBL" id="CP068224">
    <property type="protein sequence ID" value="QQT51469.1"/>
    <property type="molecule type" value="Genomic_DNA"/>
</dbReference>
<dbReference type="SUPFAM" id="SSF49464">
    <property type="entry name" value="Carboxypeptidase regulatory domain-like"/>
    <property type="match status" value="1"/>
</dbReference>
<evidence type="ECO:0000259" key="5">
    <source>
        <dbReference type="Pfam" id="PF14905"/>
    </source>
</evidence>
<evidence type="ECO:0000256" key="2">
    <source>
        <dbReference type="ARBA" id="ARBA00023136"/>
    </source>
</evidence>
<sequence>MKSSIWKILLHANRLVNMKNKIICITVILSAFFEIANGQDNKLKGTVYNESQQALEGATVKIILSDSSEYISTATNVSGIFELSTPKNRSFSVMVGYFGYESFVRKFKGMENKNELFLGRVTLKSKPQNLQQITVTGNRQLFNKTADKLVINIGNSILGSAGNATEVLERIPGVSLDRQNNNIKVNGRDGVSIMINGKLKKVPQDALLKMLESINGGNIQKIELINSSASEDAEGNGGLINIVMNKAVHDEIRGSYNLNVGIGKYEKSSIGGEFGYSGTKLDVYGSASFGWNRAFADFGNDREILSNGVITRGASNYAVRKSKNLLGNIDLSLDYKLFEKTKFGFGVFSSLNRVKVNENGNTRFYDIKAGESFSNIYHHEINKWTQFGSNFNVSHAFNDRVELVINFDYLRYDNRNPHDYKFENYENSQDELTNSSESKVSKLTPIDFFIYRADFKKKINERNAFSFGIKHTSSKLSNSINVLAKAQNNDWEKVPDLSQNVKMKEEISAGYLDYKFSTENGLKANMGFRYEYTQSILRNDQNVKLVDRNFGKLFPSLSLSKDFDSNTLSLSYNRRISRPTFSYLAPYVHFVDEMTFITGNMELNSSISNNYEVTYQYKKKYIATLGYSSADNPIIPYQIQIDPESNKQIIRAENLKKSNLISLGFSIPFQFNRWWDSYTSLNGFYGRNEAIYQNGIIENEKMYVSINMNHSFKILKNLTAELSGMYQSRSPFGMAYLLPFGKVSTGAKYSLKNENGTIRITVDDLFWNMNFGIDNPQSGLGFNQSFKGKFSEPRLVRITYSKNLGGGMKKTKRNDSAEEEKARAGS</sequence>
<organism evidence="6 7">
    <name type="scientific">Sphingobacterium multivorum</name>
    <dbReference type="NCBI Taxonomy" id="28454"/>
    <lineage>
        <taxon>Bacteria</taxon>
        <taxon>Pseudomonadati</taxon>
        <taxon>Bacteroidota</taxon>
        <taxon>Sphingobacteriia</taxon>
        <taxon>Sphingobacteriales</taxon>
        <taxon>Sphingobacteriaceae</taxon>
        <taxon>Sphingobacterium</taxon>
    </lineage>
</organism>
<dbReference type="Gene3D" id="2.40.170.20">
    <property type="entry name" value="TonB-dependent receptor, beta-barrel domain"/>
    <property type="match status" value="1"/>
</dbReference>
<dbReference type="PANTHER" id="PTHR40980">
    <property type="entry name" value="PLUG DOMAIN-CONTAINING PROTEIN"/>
    <property type="match status" value="1"/>
</dbReference>
<dbReference type="SUPFAM" id="SSF56935">
    <property type="entry name" value="Porins"/>
    <property type="match status" value="1"/>
</dbReference>
<evidence type="ECO:0000313" key="7">
    <source>
        <dbReference type="Proteomes" id="UP000595498"/>
    </source>
</evidence>
<gene>
    <name evidence="6" type="ORF">I6I98_14295</name>
</gene>
<dbReference type="InterPro" id="IPR008969">
    <property type="entry name" value="CarboxyPept-like_regulatory"/>
</dbReference>
<evidence type="ECO:0000256" key="4">
    <source>
        <dbReference type="SAM" id="MobiDB-lite"/>
    </source>
</evidence>
<proteinExistence type="predicted"/>
<comment type="subcellular location">
    <subcellularLocation>
        <location evidence="1">Cell outer membrane</location>
    </subcellularLocation>
</comment>
<protein>
    <submittedName>
        <fullName evidence="6">Outer membrane beta-barrel protein</fullName>
    </submittedName>
</protein>
<evidence type="ECO:0000313" key="6">
    <source>
        <dbReference type="EMBL" id="QQT51469.1"/>
    </source>
</evidence>
<evidence type="ECO:0000256" key="3">
    <source>
        <dbReference type="ARBA" id="ARBA00023237"/>
    </source>
</evidence>
<reference evidence="6 7" key="1">
    <citation type="submission" date="2021-01" db="EMBL/GenBank/DDBJ databases">
        <title>FDA dAtabase for Regulatory Grade micrObial Sequences (FDA-ARGOS): Supporting development and validation of Infectious Disease Dx tests.</title>
        <authorList>
            <person name="Sproer C."/>
            <person name="Gronow S."/>
            <person name="Severitt S."/>
            <person name="Schroder I."/>
            <person name="Tallon L."/>
            <person name="Sadzewicz L."/>
            <person name="Zhao X."/>
            <person name="Boylan J."/>
            <person name="Ott S."/>
            <person name="Bowen H."/>
            <person name="Vavikolanu K."/>
            <person name="Mehta A."/>
            <person name="Aluvathingal J."/>
            <person name="Nadendla S."/>
            <person name="Lowell S."/>
            <person name="Myers T."/>
            <person name="Yan Y."/>
            <person name="Sichtig H."/>
        </authorList>
    </citation>
    <scope>NUCLEOTIDE SEQUENCE [LARGE SCALE GENOMIC DNA]</scope>
    <source>
        <strain evidence="6 7">FDAARGOS_1141</strain>
    </source>
</reference>
<feature type="domain" description="Outer membrane protein beta-barrel" evidence="5">
    <location>
        <begin position="398"/>
        <end position="799"/>
    </location>
</feature>
<feature type="compositionally biased region" description="Basic and acidic residues" evidence="4">
    <location>
        <begin position="813"/>
        <end position="826"/>
    </location>
</feature>
<evidence type="ECO:0000256" key="1">
    <source>
        <dbReference type="ARBA" id="ARBA00004442"/>
    </source>
</evidence>
<dbReference type="Pfam" id="PF14905">
    <property type="entry name" value="OMP_b-brl_3"/>
    <property type="match status" value="1"/>
</dbReference>
<dbReference type="PANTHER" id="PTHR40980:SF3">
    <property type="entry name" value="TONB-DEPENDENT RECEPTOR-LIKE BETA-BARREL DOMAIN-CONTAINING PROTEIN"/>
    <property type="match status" value="1"/>
</dbReference>
<accession>A0ABX7CH31</accession>
<dbReference type="InterPro" id="IPR036942">
    <property type="entry name" value="Beta-barrel_TonB_sf"/>
</dbReference>
<name>A0ABX7CH31_SPHMU</name>
<keyword evidence="2" id="KW-0472">Membrane</keyword>
<dbReference type="InterPro" id="IPR041700">
    <property type="entry name" value="OMP_b-brl_3"/>
</dbReference>